<name>A0ABS1LDM0_9ACTN</name>
<dbReference type="RefSeq" id="WP_201940325.1">
    <property type="nucleotide sequence ID" value="NZ_JAERSG010000007.1"/>
</dbReference>
<organism evidence="1 2">
    <name type="scientific">Nocardioides baculatus</name>
    <dbReference type="NCBI Taxonomy" id="2801337"/>
    <lineage>
        <taxon>Bacteria</taxon>
        <taxon>Bacillati</taxon>
        <taxon>Actinomycetota</taxon>
        <taxon>Actinomycetes</taxon>
        <taxon>Propionibacteriales</taxon>
        <taxon>Nocardioidaceae</taxon>
        <taxon>Nocardioides</taxon>
    </lineage>
</organism>
<accession>A0ABS1LDM0</accession>
<evidence type="ECO:0000313" key="2">
    <source>
        <dbReference type="Proteomes" id="UP000636918"/>
    </source>
</evidence>
<proteinExistence type="predicted"/>
<gene>
    <name evidence="1" type="ORF">JI751_19385</name>
</gene>
<protein>
    <submittedName>
        <fullName evidence="1">Uncharacterized protein</fullName>
    </submittedName>
</protein>
<dbReference type="EMBL" id="JAERSG010000007">
    <property type="protein sequence ID" value="MBL0749791.1"/>
    <property type="molecule type" value="Genomic_DNA"/>
</dbReference>
<keyword evidence="2" id="KW-1185">Reference proteome</keyword>
<evidence type="ECO:0000313" key="1">
    <source>
        <dbReference type="EMBL" id="MBL0749791.1"/>
    </source>
</evidence>
<sequence>MTAQTTTTIAPPVSPTLEKLIASREAEAIEQYRLSKITRENALFAAADAEIEHGNAEAAFEDIEDSFSALSEEFTAADHAEAFSALRRAELRLTGAQAKARQAEKAVVSVDKLAAEVLAQVVRAALPGATVVTTFRDVGNNKPAQEELPLALVIQSDATALNKDGSISSTGVVKVRWYRGALYTSLSADRLEKAAAGISVGMEIVGNVSSSHHGALEEIRVKLHSGLAGLPFLAKIDPWSLRNVGATVTADIAAACRYHDETPSASRIDGAHRTSFVTVLNHEASVVSNDVDDLGERLLVLDLSVLVETHKEKQGRTSSEEIDAILKTLGDGAFFPGVGLCERLDRVSPEETTVPVEDREVRTLLAMSNDGPVDAHKVGYEATHAHYLRATLRSTTVTPVV</sequence>
<comment type="caution">
    <text evidence="1">The sequence shown here is derived from an EMBL/GenBank/DDBJ whole genome shotgun (WGS) entry which is preliminary data.</text>
</comment>
<reference evidence="1 2" key="1">
    <citation type="submission" date="2021-01" db="EMBL/GenBank/DDBJ databases">
        <title>Genome seq and assembly of Nocardiodes sp. G10.</title>
        <authorList>
            <person name="Chhetri G."/>
        </authorList>
    </citation>
    <scope>NUCLEOTIDE SEQUENCE [LARGE SCALE GENOMIC DNA]</scope>
    <source>
        <strain evidence="1 2">G10</strain>
    </source>
</reference>
<dbReference type="Proteomes" id="UP000636918">
    <property type="component" value="Unassembled WGS sequence"/>
</dbReference>